<name>A0A1M5RW38_9BACT</name>
<sequence>MPISYMEFSIKLFGINSLKEKRSIVKRLISDIRNKFNVSVIENDLQDSKSYINLALSFVSINKSAAYRTMENLEEYIEQFYNVENVIKEVYD</sequence>
<dbReference type="InterPro" id="IPR036746">
    <property type="entry name" value="TT1725-like_sf"/>
</dbReference>
<dbReference type="Gene3D" id="3.30.70.1120">
    <property type="entry name" value="TT1725-like"/>
    <property type="match status" value="1"/>
</dbReference>
<dbReference type="RefSeq" id="WP_073072154.1">
    <property type="nucleotide sequence ID" value="NZ_FQXN01000002.1"/>
</dbReference>
<dbReference type="STRING" id="1123380.SAMN02745199_0655"/>
<dbReference type="Pfam" id="PF04456">
    <property type="entry name" value="DUF503"/>
    <property type="match status" value="1"/>
</dbReference>
<dbReference type="OrthoDB" id="9809023at2"/>
<organism evidence="1 2">
    <name type="scientific">Thermosipho atlanticus DSM 15807</name>
    <dbReference type="NCBI Taxonomy" id="1123380"/>
    <lineage>
        <taxon>Bacteria</taxon>
        <taxon>Thermotogati</taxon>
        <taxon>Thermotogota</taxon>
        <taxon>Thermotogae</taxon>
        <taxon>Thermotogales</taxon>
        <taxon>Fervidobacteriaceae</taxon>
        <taxon>Thermosipho</taxon>
    </lineage>
</organism>
<keyword evidence="2" id="KW-1185">Reference proteome</keyword>
<dbReference type="SUPFAM" id="SSF103007">
    <property type="entry name" value="Hypothetical protein TT1725"/>
    <property type="match status" value="1"/>
</dbReference>
<dbReference type="AlphaFoldDB" id="A0A1M5RW38"/>
<evidence type="ECO:0000313" key="1">
    <source>
        <dbReference type="EMBL" id="SHH30464.1"/>
    </source>
</evidence>
<reference evidence="2" key="1">
    <citation type="submission" date="2016-11" db="EMBL/GenBank/DDBJ databases">
        <authorList>
            <person name="Varghese N."/>
            <person name="Submissions S."/>
        </authorList>
    </citation>
    <scope>NUCLEOTIDE SEQUENCE [LARGE SCALE GENOMIC DNA]</scope>
    <source>
        <strain evidence="2">DSM 15807</strain>
    </source>
</reference>
<proteinExistence type="predicted"/>
<gene>
    <name evidence="1" type="ORF">SAMN02745199_0655</name>
</gene>
<dbReference type="EMBL" id="FQXN01000002">
    <property type="protein sequence ID" value="SHH30464.1"/>
    <property type="molecule type" value="Genomic_DNA"/>
</dbReference>
<dbReference type="PANTHER" id="PTHR36441">
    <property type="entry name" value="HYPOTHETICAL CYTOSOLIC PROTEIN"/>
    <property type="match status" value="1"/>
</dbReference>
<evidence type="ECO:0008006" key="3">
    <source>
        <dbReference type="Google" id="ProtNLM"/>
    </source>
</evidence>
<dbReference type="InterPro" id="IPR007546">
    <property type="entry name" value="DUF503"/>
</dbReference>
<dbReference type="PANTHER" id="PTHR36441:SF1">
    <property type="entry name" value="DUF503 DOMAIN-CONTAINING PROTEIN"/>
    <property type="match status" value="1"/>
</dbReference>
<protein>
    <recommendedName>
        <fullName evidence="3">DUF503 domain-containing protein</fullName>
    </recommendedName>
</protein>
<dbReference type="Proteomes" id="UP000242592">
    <property type="component" value="Unassembled WGS sequence"/>
</dbReference>
<evidence type="ECO:0000313" key="2">
    <source>
        <dbReference type="Proteomes" id="UP000242592"/>
    </source>
</evidence>
<accession>A0A1M5RW38</accession>